<dbReference type="Proteomes" id="UP000320772">
    <property type="component" value="Unassembled WGS sequence"/>
</dbReference>
<evidence type="ECO:0000313" key="3">
    <source>
        <dbReference type="Proteomes" id="UP000320772"/>
    </source>
</evidence>
<reference evidence="2 3" key="1">
    <citation type="submission" date="2019-06" db="EMBL/GenBank/DDBJ databases">
        <title>Whole genome shotgun sequence of Gluconobacter roseus NBRC 3990.</title>
        <authorList>
            <person name="Hosoyama A."/>
            <person name="Uohara A."/>
            <person name="Ohji S."/>
            <person name="Ichikawa N."/>
        </authorList>
    </citation>
    <scope>NUCLEOTIDE SEQUENCE [LARGE SCALE GENOMIC DNA]</scope>
    <source>
        <strain evidence="2 3">NBRC 3990</strain>
    </source>
</reference>
<dbReference type="AlphaFoldDB" id="A0A4Y3M8B7"/>
<gene>
    <name evidence="2" type="ORF">GRO01_13340</name>
</gene>
<comment type="caution">
    <text evidence="2">The sequence shown here is derived from an EMBL/GenBank/DDBJ whole genome shotgun (WGS) entry which is preliminary data.</text>
</comment>
<sequence>MCAIRIHFRQCRMNPVRAARQRRVGQHAANARNIPDDIEDLRISCRYDYRSDLCCQRPADNPDDHWDAPNISEGLARQAGRSKSGRNDDDRMHGPSDAARHNGRQSQVMLKRRE</sequence>
<feature type="compositionally biased region" description="Basic and acidic residues" evidence="1">
    <location>
        <begin position="85"/>
        <end position="100"/>
    </location>
</feature>
<name>A0A4Y3M8B7_9PROT</name>
<protein>
    <submittedName>
        <fullName evidence="2">Uncharacterized protein</fullName>
    </submittedName>
</protein>
<keyword evidence="3" id="KW-1185">Reference proteome</keyword>
<evidence type="ECO:0000256" key="1">
    <source>
        <dbReference type="SAM" id="MobiDB-lite"/>
    </source>
</evidence>
<accession>A0A4Y3M8B7</accession>
<feature type="region of interest" description="Disordered" evidence="1">
    <location>
        <begin position="58"/>
        <end position="114"/>
    </location>
</feature>
<evidence type="ECO:0000313" key="2">
    <source>
        <dbReference type="EMBL" id="GEB03758.1"/>
    </source>
</evidence>
<dbReference type="EMBL" id="BJLY01000002">
    <property type="protein sequence ID" value="GEB03758.1"/>
    <property type="molecule type" value="Genomic_DNA"/>
</dbReference>
<organism evidence="2 3">
    <name type="scientific">Gluconobacter roseus NBRC 3990</name>
    <dbReference type="NCBI Taxonomy" id="1307950"/>
    <lineage>
        <taxon>Bacteria</taxon>
        <taxon>Pseudomonadati</taxon>
        <taxon>Pseudomonadota</taxon>
        <taxon>Alphaproteobacteria</taxon>
        <taxon>Acetobacterales</taxon>
        <taxon>Acetobacteraceae</taxon>
        <taxon>Gluconobacter</taxon>
    </lineage>
</organism>
<proteinExistence type="predicted"/>